<dbReference type="SUPFAM" id="SSF50156">
    <property type="entry name" value="PDZ domain-like"/>
    <property type="match status" value="1"/>
</dbReference>
<evidence type="ECO:0000256" key="5">
    <source>
        <dbReference type="SAM" id="SignalP"/>
    </source>
</evidence>
<evidence type="ECO:0000259" key="6">
    <source>
        <dbReference type="PROSITE" id="PS50106"/>
    </source>
</evidence>
<feature type="chain" id="PRO_5030736045" evidence="5">
    <location>
        <begin position="19"/>
        <end position="519"/>
    </location>
</feature>
<dbReference type="InterPro" id="IPR036034">
    <property type="entry name" value="PDZ_sf"/>
</dbReference>
<feature type="region of interest" description="Disordered" evidence="4">
    <location>
        <begin position="22"/>
        <end position="43"/>
    </location>
</feature>
<dbReference type="InterPro" id="IPR009003">
    <property type="entry name" value="Peptidase_S1_PA"/>
</dbReference>
<dbReference type="Pfam" id="PF17815">
    <property type="entry name" value="PDZ_3"/>
    <property type="match status" value="1"/>
</dbReference>
<evidence type="ECO:0000313" key="7">
    <source>
        <dbReference type="EMBL" id="MBB5032532.1"/>
    </source>
</evidence>
<dbReference type="PANTHER" id="PTHR45980:SF9">
    <property type="entry name" value="PROTEASE DO-LIKE 10, MITOCHONDRIAL-RELATED"/>
    <property type="match status" value="1"/>
</dbReference>
<dbReference type="Gene3D" id="3.20.190.20">
    <property type="match status" value="1"/>
</dbReference>
<dbReference type="InterPro" id="IPR041517">
    <property type="entry name" value="DEGP_PDZ"/>
</dbReference>
<dbReference type="Gene3D" id="2.30.42.10">
    <property type="match status" value="1"/>
</dbReference>
<evidence type="ECO:0000256" key="3">
    <source>
        <dbReference type="ARBA" id="ARBA00022825"/>
    </source>
</evidence>
<gene>
    <name evidence="7" type="ORF">HNQ65_002114</name>
</gene>
<dbReference type="PRINTS" id="PR00834">
    <property type="entry name" value="PROTEASES2C"/>
</dbReference>
<keyword evidence="1 7" id="KW-0645">Protease</keyword>
<dbReference type="GO" id="GO:0006508">
    <property type="term" value="P:proteolysis"/>
    <property type="evidence" value="ECO:0007669"/>
    <property type="project" value="UniProtKB-KW"/>
</dbReference>
<dbReference type="SMART" id="SM00228">
    <property type="entry name" value="PDZ"/>
    <property type="match status" value="1"/>
</dbReference>
<dbReference type="Pfam" id="PF00595">
    <property type="entry name" value="PDZ"/>
    <property type="match status" value="1"/>
</dbReference>
<keyword evidence="3" id="KW-0720">Serine protease</keyword>
<dbReference type="GO" id="GO:0004252">
    <property type="term" value="F:serine-type endopeptidase activity"/>
    <property type="evidence" value="ECO:0007669"/>
    <property type="project" value="InterPro"/>
</dbReference>
<dbReference type="RefSeq" id="WP_184339461.1">
    <property type="nucleotide sequence ID" value="NZ_JACHIG010000004.1"/>
</dbReference>
<dbReference type="SUPFAM" id="SSF50494">
    <property type="entry name" value="Trypsin-like serine proteases"/>
    <property type="match status" value="1"/>
</dbReference>
<dbReference type="InterPro" id="IPR043504">
    <property type="entry name" value="Peptidase_S1_PA_chymotrypsin"/>
</dbReference>
<evidence type="ECO:0000256" key="2">
    <source>
        <dbReference type="ARBA" id="ARBA00022801"/>
    </source>
</evidence>
<comment type="caution">
    <text evidence="7">The sequence shown here is derived from an EMBL/GenBank/DDBJ whole genome shotgun (WGS) entry which is preliminary data.</text>
</comment>
<accession>A0A7W7YAQ4</accession>
<feature type="signal peptide" evidence="5">
    <location>
        <begin position="1"/>
        <end position="18"/>
    </location>
</feature>
<dbReference type="InterPro" id="IPR046449">
    <property type="entry name" value="DEGP_PDZ_sf"/>
</dbReference>
<dbReference type="Gene3D" id="2.40.10.10">
    <property type="entry name" value="Trypsin-like serine proteases"/>
    <property type="match status" value="1"/>
</dbReference>
<dbReference type="Proteomes" id="UP000590740">
    <property type="component" value="Unassembled WGS sequence"/>
</dbReference>
<keyword evidence="5" id="KW-0732">Signal</keyword>
<dbReference type="InterPro" id="IPR001940">
    <property type="entry name" value="Peptidase_S1C"/>
</dbReference>
<protein>
    <submittedName>
        <fullName evidence="7">S1-C subfamily serine protease</fullName>
    </submittedName>
</protein>
<evidence type="ECO:0000256" key="1">
    <source>
        <dbReference type="ARBA" id="ARBA00022670"/>
    </source>
</evidence>
<evidence type="ECO:0000256" key="4">
    <source>
        <dbReference type="SAM" id="MobiDB-lite"/>
    </source>
</evidence>
<dbReference type="AlphaFoldDB" id="A0A7W7YAQ4"/>
<name>A0A7W7YAQ4_9BACT</name>
<dbReference type="PROSITE" id="PS50106">
    <property type="entry name" value="PDZ"/>
    <property type="match status" value="1"/>
</dbReference>
<dbReference type="InterPro" id="IPR001478">
    <property type="entry name" value="PDZ"/>
</dbReference>
<reference evidence="7 8" key="1">
    <citation type="submission" date="2020-08" db="EMBL/GenBank/DDBJ databases">
        <title>Genomic Encyclopedia of Type Strains, Phase IV (KMG-IV): sequencing the most valuable type-strain genomes for metagenomic binning, comparative biology and taxonomic classification.</title>
        <authorList>
            <person name="Goeker M."/>
        </authorList>
    </citation>
    <scope>NUCLEOTIDE SEQUENCE [LARGE SCALE GENOMIC DNA]</scope>
    <source>
        <strain evidence="7 8">DSM 12252</strain>
    </source>
</reference>
<dbReference type="EMBL" id="JACHIG010000004">
    <property type="protein sequence ID" value="MBB5032532.1"/>
    <property type="molecule type" value="Genomic_DNA"/>
</dbReference>
<evidence type="ECO:0000313" key="8">
    <source>
        <dbReference type="Proteomes" id="UP000590740"/>
    </source>
</evidence>
<organism evidence="7 8">
    <name type="scientific">Prosthecobacter vanneervenii</name>
    <dbReference type="NCBI Taxonomy" id="48466"/>
    <lineage>
        <taxon>Bacteria</taxon>
        <taxon>Pseudomonadati</taxon>
        <taxon>Verrucomicrobiota</taxon>
        <taxon>Verrucomicrobiia</taxon>
        <taxon>Verrucomicrobiales</taxon>
        <taxon>Verrucomicrobiaceae</taxon>
        <taxon>Prosthecobacter</taxon>
    </lineage>
</organism>
<feature type="domain" description="PDZ" evidence="6">
    <location>
        <begin position="254"/>
        <end position="352"/>
    </location>
</feature>
<sequence>MKLSPFFPLLLLTLGAGALSAQTPSADAPKKKRAAAPAENGAAVPQQVVQSNSLVKVNATSQPYSLHLPWQKESPSGRRGLGVVLAGNRVLVTGQMVANATYIELELPENGQKVPAKVVAVDYEANLALLESPASDKQKAFFAGLKPMAVDSGTRIEDKVDILQAGRVGELIKSPLVISKVLTRRYNVEGSGFLVYEANNIVRSEANSFTLPVVKGGKLVGLLLSYDSKNQVTTILPAPIIEHFLKDVADGSYEGFPSLGMEMQSTMDEQFREFLGLKPDAPGVLISAVMKGGSAEKSGMKKGDILVAINGFSIDSRGDYKDPQFGPLSSSHLVRGRAYVGDKVEIKVIREGKEIVLKSELARRKPDDFLVLPYLFDKGPRYVLMGGLLFQELSRPYLDAFGDEQRGGAILRLAHIAAHPDKYEEEGRRKLVFLSLVLPTPSAQGYDKLGGQVINKVNGQVIKDLNDLADAFKNNKDTVHVIELNDFPHILYLDGFNAERDNMRLLGGAYRIGSLKRLE</sequence>
<dbReference type="PANTHER" id="PTHR45980">
    <property type="match status" value="1"/>
</dbReference>
<keyword evidence="2" id="KW-0378">Hydrolase</keyword>
<keyword evidence="8" id="KW-1185">Reference proteome</keyword>
<proteinExistence type="predicted"/>